<dbReference type="EMBL" id="RCCI01000006">
    <property type="protein sequence ID" value="RLJ63492.1"/>
    <property type="molecule type" value="Genomic_DNA"/>
</dbReference>
<reference evidence="1 2" key="1">
    <citation type="submission" date="2018-10" db="EMBL/GenBank/DDBJ databases">
        <title>Genomic Encyclopedia of Type Strains, Phase IV (KMG-IV): sequencing the most valuable type-strain genomes for metagenomic binning, comparative biology and taxonomic classification.</title>
        <authorList>
            <person name="Goeker M."/>
        </authorList>
    </citation>
    <scope>NUCLEOTIDE SEQUENCE [LARGE SCALE GENOMIC DNA]</scope>
    <source>
        <strain evidence="1 2">DSM 26916</strain>
    </source>
</reference>
<proteinExistence type="predicted"/>
<dbReference type="AlphaFoldDB" id="A0A497XBW7"/>
<sequence length="31" mass="3741">MKHLHSKKGQDKTLPASLWMRYKAVEQETLW</sequence>
<organism evidence="1 2">
    <name type="scientific">Sulfurisoma sediminicola</name>
    <dbReference type="NCBI Taxonomy" id="1381557"/>
    <lineage>
        <taxon>Bacteria</taxon>
        <taxon>Pseudomonadati</taxon>
        <taxon>Pseudomonadota</taxon>
        <taxon>Betaproteobacteria</taxon>
        <taxon>Nitrosomonadales</taxon>
        <taxon>Sterolibacteriaceae</taxon>
        <taxon>Sulfurisoma</taxon>
    </lineage>
</organism>
<name>A0A497XBW7_9PROT</name>
<keyword evidence="2" id="KW-1185">Reference proteome</keyword>
<accession>A0A497XBW7</accession>
<dbReference type="Proteomes" id="UP000268908">
    <property type="component" value="Unassembled WGS sequence"/>
</dbReference>
<protein>
    <submittedName>
        <fullName evidence="1">Uncharacterized protein</fullName>
    </submittedName>
</protein>
<evidence type="ECO:0000313" key="2">
    <source>
        <dbReference type="Proteomes" id="UP000268908"/>
    </source>
</evidence>
<comment type="caution">
    <text evidence="1">The sequence shown here is derived from an EMBL/GenBank/DDBJ whole genome shotgun (WGS) entry which is preliminary data.</text>
</comment>
<gene>
    <name evidence="1" type="ORF">DFR35_2115</name>
</gene>
<evidence type="ECO:0000313" key="1">
    <source>
        <dbReference type="EMBL" id="RLJ63492.1"/>
    </source>
</evidence>